<keyword evidence="1" id="KW-1133">Transmembrane helix</keyword>
<sequence>MPQNRFPAGEAHVDRGVRGAVRVRAEGAGRRAEMLPPGRGRVCQRADVRLPLQQHLDARLHMVTFLAFCPRRSASFRSLNQKVEMDMSERSAGAIVDHQLSKVGNVERLVISAVAALAVCLLLLVLGYARREHTVWELFKHSIIIGTMAGCARCMQMQQRLYPAIHEGFYTYLLTFFVGLTFSIQF</sequence>
<evidence type="ECO:0000256" key="1">
    <source>
        <dbReference type="SAM" id="Phobius"/>
    </source>
</evidence>
<proteinExistence type="predicted"/>
<reference evidence="3" key="1">
    <citation type="submission" date="2016-11" db="UniProtKB">
        <authorList>
            <consortium name="WormBaseParasite"/>
        </authorList>
    </citation>
    <scope>IDENTIFICATION</scope>
</reference>
<keyword evidence="1" id="KW-0472">Membrane</keyword>
<evidence type="ECO:0000313" key="3">
    <source>
        <dbReference type="WBParaSite" id="L893_g25684.t3"/>
    </source>
</evidence>
<accession>A0A1I7ZFJ4</accession>
<dbReference type="WBParaSite" id="L893_g25684.t3">
    <property type="protein sequence ID" value="L893_g25684.t3"/>
    <property type="gene ID" value="L893_g25684"/>
</dbReference>
<feature type="transmembrane region" description="Helical" evidence="1">
    <location>
        <begin position="109"/>
        <end position="129"/>
    </location>
</feature>
<dbReference type="AlphaFoldDB" id="A0A1I7ZFJ4"/>
<keyword evidence="1" id="KW-0812">Transmembrane</keyword>
<keyword evidence="2" id="KW-1185">Reference proteome</keyword>
<organism evidence="2 3">
    <name type="scientific">Steinernema glaseri</name>
    <dbReference type="NCBI Taxonomy" id="37863"/>
    <lineage>
        <taxon>Eukaryota</taxon>
        <taxon>Metazoa</taxon>
        <taxon>Ecdysozoa</taxon>
        <taxon>Nematoda</taxon>
        <taxon>Chromadorea</taxon>
        <taxon>Rhabditida</taxon>
        <taxon>Tylenchina</taxon>
        <taxon>Panagrolaimomorpha</taxon>
        <taxon>Strongyloidoidea</taxon>
        <taxon>Steinernematidae</taxon>
        <taxon>Steinernema</taxon>
    </lineage>
</organism>
<feature type="transmembrane region" description="Helical" evidence="1">
    <location>
        <begin position="167"/>
        <end position="184"/>
    </location>
</feature>
<protein>
    <submittedName>
        <fullName evidence="3">Transmembrane protein</fullName>
    </submittedName>
</protein>
<dbReference type="Proteomes" id="UP000095287">
    <property type="component" value="Unplaced"/>
</dbReference>
<evidence type="ECO:0000313" key="2">
    <source>
        <dbReference type="Proteomes" id="UP000095287"/>
    </source>
</evidence>
<name>A0A1I7ZFJ4_9BILA</name>